<evidence type="ECO:0000313" key="2">
    <source>
        <dbReference type="EMBL" id="KAJ8421085.1"/>
    </source>
</evidence>
<feature type="region of interest" description="Disordered" evidence="1">
    <location>
        <begin position="1"/>
        <end position="51"/>
    </location>
</feature>
<dbReference type="PANTHER" id="PTHR34835">
    <property type="entry name" value="OS07G0283600 PROTEIN-RELATED"/>
    <property type="match status" value="1"/>
</dbReference>
<reference evidence="2" key="1">
    <citation type="submission" date="2022-04" db="EMBL/GenBank/DDBJ databases">
        <title>Carnegiea gigantea Genome sequencing and assembly v2.</title>
        <authorList>
            <person name="Copetti D."/>
            <person name="Sanderson M.J."/>
            <person name="Burquez A."/>
            <person name="Wojciechowski M.F."/>
        </authorList>
    </citation>
    <scope>NUCLEOTIDE SEQUENCE</scope>
    <source>
        <strain evidence="2">SGP5-SGP5p</strain>
        <tissue evidence="2">Aerial part</tissue>
    </source>
</reference>
<evidence type="ECO:0000256" key="1">
    <source>
        <dbReference type="SAM" id="MobiDB-lite"/>
    </source>
</evidence>
<keyword evidence="3" id="KW-1185">Reference proteome</keyword>
<protein>
    <submittedName>
        <fullName evidence="2">Uncharacterized protein</fullName>
    </submittedName>
</protein>
<dbReference type="AlphaFoldDB" id="A0A9Q1JK38"/>
<gene>
    <name evidence="2" type="ORF">Cgig2_010319</name>
</gene>
<dbReference type="Proteomes" id="UP001153076">
    <property type="component" value="Unassembled WGS sequence"/>
</dbReference>
<organism evidence="2 3">
    <name type="scientific">Carnegiea gigantea</name>
    <dbReference type="NCBI Taxonomy" id="171969"/>
    <lineage>
        <taxon>Eukaryota</taxon>
        <taxon>Viridiplantae</taxon>
        <taxon>Streptophyta</taxon>
        <taxon>Embryophyta</taxon>
        <taxon>Tracheophyta</taxon>
        <taxon>Spermatophyta</taxon>
        <taxon>Magnoliopsida</taxon>
        <taxon>eudicotyledons</taxon>
        <taxon>Gunneridae</taxon>
        <taxon>Pentapetalae</taxon>
        <taxon>Caryophyllales</taxon>
        <taxon>Cactineae</taxon>
        <taxon>Cactaceae</taxon>
        <taxon>Cactoideae</taxon>
        <taxon>Echinocereeae</taxon>
        <taxon>Carnegiea</taxon>
    </lineage>
</organism>
<sequence length="253" mass="29685">MKHQKSTKRPEHKAKPLQKSPTKLVNKMKGENAKQPKKHMSKENPVNDRQSEMMRRLSQVEVPKGHVFDVEPSNSSHSEENDLTYECKEADHKNAKVVRSTGFTSFLKVDLKQIPGKFSKWLVESFEPYAVCFRHPDGPKFPITAFDVEIIKITKYSMDEQYDEVHVAWLKEWKVQHNAPELTRMLEFILAKNDGTESFKRNFIIYLVNYFFSTLTNDYCSKFILKYVKDVSQIASLDWCRFKMDKLTTSVRH</sequence>
<comment type="caution">
    <text evidence="2">The sequence shown here is derived from an EMBL/GenBank/DDBJ whole genome shotgun (WGS) entry which is preliminary data.</text>
</comment>
<dbReference type="EMBL" id="JAKOGI010002933">
    <property type="protein sequence ID" value="KAJ8421085.1"/>
    <property type="molecule type" value="Genomic_DNA"/>
</dbReference>
<feature type="compositionally biased region" description="Basic residues" evidence="1">
    <location>
        <begin position="1"/>
        <end position="16"/>
    </location>
</feature>
<evidence type="ECO:0000313" key="3">
    <source>
        <dbReference type="Proteomes" id="UP001153076"/>
    </source>
</evidence>
<accession>A0A9Q1JK38</accession>
<feature type="compositionally biased region" description="Basic and acidic residues" evidence="1">
    <location>
        <begin position="41"/>
        <end position="51"/>
    </location>
</feature>
<proteinExistence type="predicted"/>
<name>A0A9Q1JK38_9CARY</name>